<dbReference type="GO" id="GO:0016114">
    <property type="term" value="P:terpenoid biosynthetic process"/>
    <property type="evidence" value="ECO:0007669"/>
    <property type="project" value="InterPro"/>
</dbReference>
<dbReference type="Pfam" id="PF01397">
    <property type="entry name" value="Terpene_synth"/>
    <property type="match status" value="1"/>
</dbReference>
<dbReference type="SUPFAM" id="SSF48239">
    <property type="entry name" value="Terpenoid cyclases/Protein prenyltransferases"/>
    <property type="match status" value="1"/>
</dbReference>
<organism evidence="2 3">
    <name type="scientific">Heracleum sosnowskyi</name>
    <dbReference type="NCBI Taxonomy" id="360622"/>
    <lineage>
        <taxon>Eukaryota</taxon>
        <taxon>Viridiplantae</taxon>
        <taxon>Streptophyta</taxon>
        <taxon>Embryophyta</taxon>
        <taxon>Tracheophyta</taxon>
        <taxon>Spermatophyta</taxon>
        <taxon>Magnoliopsida</taxon>
        <taxon>eudicotyledons</taxon>
        <taxon>Gunneridae</taxon>
        <taxon>Pentapetalae</taxon>
        <taxon>asterids</taxon>
        <taxon>campanulids</taxon>
        <taxon>Apiales</taxon>
        <taxon>Apiaceae</taxon>
        <taxon>Apioideae</taxon>
        <taxon>apioid superclade</taxon>
        <taxon>Tordylieae</taxon>
        <taxon>Tordyliinae</taxon>
        <taxon>Heracleum</taxon>
    </lineage>
</organism>
<dbReference type="PANTHER" id="PTHR31225">
    <property type="entry name" value="OS04G0344100 PROTEIN-RELATED"/>
    <property type="match status" value="1"/>
</dbReference>
<proteinExistence type="predicted"/>
<reference evidence="2" key="2">
    <citation type="submission" date="2023-05" db="EMBL/GenBank/DDBJ databases">
        <authorList>
            <person name="Schelkunov M.I."/>
        </authorList>
    </citation>
    <scope>NUCLEOTIDE SEQUENCE</scope>
    <source>
        <strain evidence="2">Hsosn_3</strain>
        <tissue evidence="2">Leaf</tissue>
    </source>
</reference>
<dbReference type="InterPro" id="IPR001906">
    <property type="entry name" value="Terpene_synth_N"/>
</dbReference>
<dbReference type="EMBL" id="JAUIZM010000009">
    <property type="protein sequence ID" value="KAK1366874.1"/>
    <property type="molecule type" value="Genomic_DNA"/>
</dbReference>
<protein>
    <recommendedName>
        <fullName evidence="1">Terpene synthase N-terminal domain-containing protein</fullName>
    </recommendedName>
</protein>
<reference evidence="2" key="1">
    <citation type="submission" date="2023-02" db="EMBL/GenBank/DDBJ databases">
        <title>Genome of toxic invasive species Heracleum sosnowskyi carries increased number of genes despite the absence of recent whole-genome duplications.</title>
        <authorList>
            <person name="Schelkunov M."/>
            <person name="Shtratnikova V."/>
            <person name="Makarenko M."/>
            <person name="Klepikova A."/>
            <person name="Omelchenko D."/>
            <person name="Novikova G."/>
            <person name="Obukhova E."/>
            <person name="Bogdanov V."/>
            <person name="Penin A."/>
            <person name="Logacheva M."/>
        </authorList>
    </citation>
    <scope>NUCLEOTIDE SEQUENCE</scope>
    <source>
        <strain evidence="2">Hsosn_3</strain>
        <tissue evidence="2">Leaf</tissue>
    </source>
</reference>
<dbReference type="InterPro" id="IPR008930">
    <property type="entry name" value="Terpenoid_cyclase/PrenylTrfase"/>
</dbReference>
<evidence type="ECO:0000313" key="3">
    <source>
        <dbReference type="Proteomes" id="UP001237642"/>
    </source>
</evidence>
<dbReference type="AlphaFoldDB" id="A0AAD8MBM4"/>
<feature type="domain" description="Terpene synthase N-terminal" evidence="1">
    <location>
        <begin position="36"/>
        <end position="130"/>
    </location>
</feature>
<gene>
    <name evidence="2" type="ORF">POM88_042435</name>
</gene>
<evidence type="ECO:0000259" key="1">
    <source>
        <dbReference type="Pfam" id="PF01397"/>
    </source>
</evidence>
<dbReference type="InterPro" id="IPR050148">
    <property type="entry name" value="Terpene_synthase-like"/>
</dbReference>
<accession>A0AAD8MBM4</accession>
<sequence length="136" mass="15537">MLILPELKIALFVDSTFSPPNVVPTITQKSASFHPSIVFGETNSYTYSAHSQPLKQEAKKMLVAKDRSHLELIILIDDIHLLGLSYHFEAEIEELLQQIKDNFREIYTDLHHVALCLRLLRQQGHVVSSDTSIYHV</sequence>
<keyword evidence="3" id="KW-1185">Reference proteome</keyword>
<dbReference type="Gene3D" id="1.50.10.130">
    <property type="entry name" value="Terpene synthase, N-terminal domain"/>
    <property type="match status" value="1"/>
</dbReference>
<dbReference type="GO" id="GO:0010333">
    <property type="term" value="F:terpene synthase activity"/>
    <property type="evidence" value="ECO:0007669"/>
    <property type="project" value="InterPro"/>
</dbReference>
<evidence type="ECO:0000313" key="2">
    <source>
        <dbReference type="EMBL" id="KAK1366874.1"/>
    </source>
</evidence>
<comment type="caution">
    <text evidence="2">The sequence shown here is derived from an EMBL/GenBank/DDBJ whole genome shotgun (WGS) entry which is preliminary data.</text>
</comment>
<name>A0AAD8MBM4_9APIA</name>
<dbReference type="InterPro" id="IPR036965">
    <property type="entry name" value="Terpene_synth_N_sf"/>
</dbReference>
<dbReference type="Proteomes" id="UP001237642">
    <property type="component" value="Unassembled WGS sequence"/>
</dbReference>